<dbReference type="GO" id="GO:0030288">
    <property type="term" value="C:outer membrane-bounded periplasmic space"/>
    <property type="evidence" value="ECO:0007669"/>
    <property type="project" value="UniProtKB-ARBA"/>
</dbReference>
<keyword evidence="4" id="KW-0813">Transport</keyword>
<dbReference type="Proteomes" id="UP000280395">
    <property type="component" value="Unassembled WGS sequence"/>
</dbReference>
<dbReference type="Gene3D" id="3.40.190.10">
    <property type="entry name" value="Periplasmic binding protein-like II"/>
    <property type="match status" value="1"/>
</dbReference>
<dbReference type="EMBL" id="RBUA01001705">
    <property type="protein sequence ID" value="RMU37857.1"/>
    <property type="molecule type" value="Genomic_DNA"/>
</dbReference>
<protein>
    <recommendedName>
        <fullName evidence="5">Solute-binding protein family 5 domain-containing protein</fullName>
    </recommendedName>
</protein>
<comment type="caution">
    <text evidence="6">The sequence shown here is derived from an EMBL/GenBank/DDBJ whole genome shotgun (WGS) entry which is preliminary data.</text>
</comment>
<dbReference type="Gene3D" id="3.10.105.10">
    <property type="entry name" value="Dipeptide-binding Protein, Domain 3"/>
    <property type="match status" value="1"/>
</dbReference>
<evidence type="ECO:0000313" key="7">
    <source>
        <dbReference type="Proteomes" id="UP000280395"/>
    </source>
</evidence>
<organism evidence="6 7">
    <name type="scientific">Pseudomonas syringae pv. avii</name>
    <dbReference type="NCBI Taxonomy" id="663959"/>
    <lineage>
        <taxon>Bacteria</taxon>
        <taxon>Pseudomonadati</taxon>
        <taxon>Pseudomonadota</taxon>
        <taxon>Gammaproteobacteria</taxon>
        <taxon>Pseudomonadales</taxon>
        <taxon>Pseudomonadaceae</taxon>
        <taxon>Pseudomonas</taxon>
        <taxon>Pseudomonas syringae</taxon>
    </lineage>
</organism>
<evidence type="ECO:0000256" key="1">
    <source>
        <dbReference type="ARBA" id="ARBA00005695"/>
    </source>
</evidence>
<keyword evidence="2" id="KW-0732">Signal</keyword>
<comment type="similarity">
    <text evidence="1">Belongs to the bacterial solute-binding protein 5 family.</text>
</comment>
<dbReference type="SUPFAM" id="SSF53850">
    <property type="entry name" value="Periplasmic binding protein-like II"/>
    <property type="match status" value="1"/>
</dbReference>
<name>A0A3M5TY04_PSESX</name>
<evidence type="ECO:0000256" key="2">
    <source>
        <dbReference type="ARBA" id="ARBA00022729"/>
    </source>
</evidence>
<accession>A0A3M5TY04</accession>
<sequence>MLLLFAHSGAVLWFFHQRDHRQPQQYPPNPHGTALAKPSLYFSIRGASMRPFSFRRALTSVALCTALLAGQAHAQPHEGGVLNLVAQPEPPSLMHGVVSHVSTQYVSGKVLQGLLTFDTHLAPKPVLAKAWTISPDGLTYTFDLQDGVHWHDGPALTADDVVFSFQTFYPEVDKRLGGIITEYVESITAKGPLQVVFHLKKPFAPLLSALGSGLRPVVPKHLYENTDFRNNPYNLKPVGTGPFVFVEWKRGAYIKLAKNPNYWKQGLPHLDSIIFHVIPDASSRAAAFERNDVQVLRSGDADYSDLKRLTALPDVQSSEKGWELYSGLAFLQINTRKPPLNNPKVRQAILYALNRQFIVDNIFFGSGKVAQGPFVSSSPYHDPQLPQYAYDVKKAKALIAESGVDVGAVRIRLLNGEKGGAWERLAEYTKQSLQPLGFKVQVVTSDAATWFQRVSDWDFDLTYNFIFQIGDPYLTSAYLFRSDYILKTSPFANVSGYNSAEADALWAKVADTPEGPERKQLYSQLENVLNTDLPIAPIFEMRYPTLFHKQVKNLLQTATSLNEDDESVYLEALAP</sequence>
<reference evidence="6 7" key="1">
    <citation type="submission" date="2018-08" db="EMBL/GenBank/DDBJ databases">
        <title>Recombination of ecologically and evolutionarily significant loci maintains genetic cohesion in the Pseudomonas syringae species complex.</title>
        <authorList>
            <person name="Dillon M."/>
            <person name="Thakur S."/>
            <person name="Almeida R.N.D."/>
            <person name="Weir B.S."/>
            <person name="Guttman D.S."/>
        </authorList>
    </citation>
    <scope>NUCLEOTIDE SEQUENCE [LARGE SCALE GENOMIC DNA]</scope>
    <source>
        <strain evidence="6 7">ICMP 14479</strain>
    </source>
</reference>
<keyword evidence="3" id="KW-0571">Peptide transport</keyword>
<keyword evidence="4" id="KW-0653">Protein transport</keyword>
<dbReference type="GO" id="GO:0043190">
    <property type="term" value="C:ATP-binding cassette (ABC) transporter complex"/>
    <property type="evidence" value="ECO:0007669"/>
    <property type="project" value="InterPro"/>
</dbReference>
<dbReference type="InterPro" id="IPR030678">
    <property type="entry name" value="Peptide/Ni-bd"/>
</dbReference>
<dbReference type="GO" id="GO:0015031">
    <property type="term" value="P:protein transport"/>
    <property type="evidence" value="ECO:0007669"/>
    <property type="project" value="UniProtKB-KW"/>
</dbReference>
<dbReference type="InterPro" id="IPR039424">
    <property type="entry name" value="SBP_5"/>
</dbReference>
<evidence type="ECO:0000259" key="5">
    <source>
        <dbReference type="Pfam" id="PF00496"/>
    </source>
</evidence>
<evidence type="ECO:0000256" key="4">
    <source>
        <dbReference type="ARBA" id="ARBA00022927"/>
    </source>
</evidence>
<dbReference type="PANTHER" id="PTHR30290:SF38">
    <property type="entry name" value="D,D-DIPEPTIDE-BINDING PERIPLASMIC PROTEIN DDPA-RELATED"/>
    <property type="match status" value="1"/>
</dbReference>
<evidence type="ECO:0000256" key="3">
    <source>
        <dbReference type="ARBA" id="ARBA00022856"/>
    </source>
</evidence>
<proteinExistence type="inferred from homology"/>
<dbReference type="InterPro" id="IPR000914">
    <property type="entry name" value="SBP_5_dom"/>
</dbReference>
<gene>
    <name evidence="6" type="ORF">ALP29_04292</name>
</gene>
<dbReference type="PANTHER" id="PTHR30290">
    <property type="entry name" value="PERIPLASMIC BINDING COMPONENT OF ABC TRANSPORTER"/>
    <property type="match status" value="1"/>
</dbReference>
<dbReference type="GO" id="GO:1904680">
    <property type="term" value="F:peptide transmembrane transporter activity"/>
    <property type="evidence" value="ECO:0007669"/>
    <property type="project" value="TreeGrafter"/>
</dbReference>
<feature type="domain" description="Solute-binding protein family 5" evidence="5">
    <location>
        <begin position="123"/>
        <end position="464"/>
    </location>
</feature>
<dbReference type="CDD" id="cd08517">
    <property type="entry name" value="PBP2_NikA_DppA_OppA_like_13"/>
    <property type="match status" value="1"/>
</dbReference>
<dbReference type="Pfam" id="PF00496">
    <property type="entry name" value="SBP_bac_5"/>
    <property type="match status" value="1"/>
</dbReference>
<dbReference type="AlphaFoldDB" id="A0A3M5TY04"/>
<evidence type="ECO:0000313" key="6">
    <source>
        <dbReference type="EMBL" id="RMU37857.1"/>
    </source>
</evidence>
<dbReference type="GO" id="GO:0015833">
    <property type="term" value="P:peptide transport"/>
    <property type="evidence" value="ECO:0007669"/>
    <property type="project" value="UniProtKB-KW"/>
</dbReference>
<dbReference type="PIRSF" id="PIRSF002741">
    <property type="entry name" value="MppA"/>
    <property type="match status" value="1"/>
</dbReference>